<dbReference type="GO" id="GO:0008170">
    <property type="term" value="F:N-methyltransferase activity"/>
    <property type="evidence" value="ECO:0007669"/>
    <property type="project" value="InterPro"/>
</dbReference>
<dbReference type="InterPro" id="IPR002052">
    <property type="entry name" value="DNA_methylase_N6_adenine_CS"/>
</dbReference>
<dbReference type="EMBL" id="BMRJ01000001">
    <property type="protein sequence ID" value="GGR21636.1"/>
    <property type="molecule type" value="Genomic_DNA"/>
</dbReference>
<evidence type="ECO:0000256" key="2">
    <source>
        <dbReference type="ARBA" id="ARBA00023125"/>
    </source>
</evidence>
<organism evidence="4 5">
    <name type="scientific">Agromyces mediolanus</name>
    <name type="common">Corynebacterium mediolanum</name>
    <dbReference type="NCBI Taxonomy" id="41986"/>
    <lineage>
        <taxon>Bacteria</taxon>
        <taxon>Bacillati</taxon>
        <taxon>Actinomycetota</taxon>
        <taxon>Actinomycetes</taxon>
        <taxon>Micrococcales</taxon>
        <taxon>Microbacteriaceae</taxon>
        <taxon>Agromyces</taxon>
    </lineage>
</organism>
<dbReference type="PANTHER" id="PTHR42998:SF1">
    <property type="entry name" value="TYPE I RESTRICTION ENZYME HINDI METHYLASE SUBUNIT"/>
    <property type="match status" value="1"/>
</dbReference>
<keyword evidence="1" id="KW-0680">Restriction system</keyword>
<dbReference type="InterPro" id="IPR029063">
    <property type="entry name" value="SAM-dependent_MTases_sf"/>
</dbReference>
<keyword evidence="5" id="KW-1185">Reference proteome</keyword>
<dbReference type="RefSeq" id="WP_189084525.1">
    <property type="nucleotide sequence ID" value="NZ_BMRJ01000001.1"/>
</dbReference>
<evidence type="ECO:0000313" key="4">
    <source>
        <dbReference type="EMBL" id="GGR21636.1"/>
    </source>
</evidence>
<evidence type="ECO:0000259" key="3">
    <source>
        <dbReference type="Pfam" id="PF02384"/>
    </source>
</evidence>
<name>A0A918CGA5_AGRME</name>
<evidence type="ECO:0000256" key="1">
    <source>
        <dbReference type="ARBA" id="ARBA00022747"/>
    </source>
</evidence>
<keyword evidence="2" id="KW-0238">DNA-binding</keyword>
<dbReference type="PRINTS" id="PR00507">
    <property type="entry name" value="N12N6MTFRASE"/>
</dbReference>
<comment type="caution">
    <text evidence="4">The sequence shown here is derived from an EMBL/GenBank/DDBJ whole genome shotgun (WGS) entry which is preliminary data.</text>
</comment>
<dbReference type="SUPFAM" id="SSF53335">
    <property type="entry name" value="S-adenosyl-L-methionine-dependent methyltransferases"/>
    <property type="match status" value="1"/>
</dbReference>
<gene>
    <name evidence="4" type="ORF">GCM10010196_13950</name>
</gene>
<sequence>MTLETDLTLFPEDLHAPLLGSAGNATVDELALAARFDGLHQLLYTRGGVRPTNAAIEEVGKLLLLRLWLSRDDEASVDGVGLRALFDGAVPDESVVEVTKKAFTQVLTVDRMSLRAVDGSSRPLWPYDEPFRLAEPTVLQSALALVNEILGGGTRVADPLGTAFDAFLSGRYDHSGGLGTYLTPSSVARMMAEVVLDLLSSDALADVRAPIIADPFCGTGRFLVAAFDAAEERHENVDLAGLLDGGLVGADQSTTAIAKSGLNLLLYGAQQPEVYAVADSMTDPGLDRLRGTLAAVLTNPPFGGGKYDDALGIDRTRELFPSVRPNRPMDPAIAGLALSLELLRPGGVLGIVLPEGIVNGRQFQDILSNPDFHVVASVSLPTVTFALSGTVAKTSAVFIRRVPRGERTTLARVDHVGFIKQAGRAVADPEGSDIPAVTAALLNTLKSNPASDEIETVSSRPLVASVPSDGLTSVDPNRLDPEAVKSRHELLATGGIELGELLRTAPRSRKGKRTDEPFVSVLHVDQLGTVSWNETLQYNPTTPGQWASSGDLIVSLLNPSKLRAAVIAEDYPTVMCSGEFGVFKALVDPYALLALLYDPRVQAQLRPLGSGTSSSRRRIGPEDVLALIVPFKTPSELAEIGEQARREVRNIESSRLRLAALHQPG</sequence>
<dbReference type="PROSITE" id="PS00092">
    <property type="entry name" value="N6_MTASE"/>
    <property type="match status" value="1"/>
</dbReference>
<proteinExistence type="predicted"/>
<evidence type="ECO:0000313" key="5">
    <source>
        <dbReference type="Proteomes" id="UP000610303"/>
    </source>
</evidence>
<protein>
    <recommendedName>
        <fullName evidence="3">DNA methylase adenine-specific domain-containing protein</fullName>
    </recommendedName>
</protein>
<dbReference type="InterPro" id="IPR052916">
    <property type="entry name" value="Type-I_RE_MTase_Subunit"/>
</dbReference>
<dbReference type="PANTHER" id="PTHR42998">
    <property type="entry name" value="TYPE I RESTRICTION ENZYME HINDVIIP M PROTEIN-RELATED"/>
    <property type="match status" value="1"/>
</dbReference>
<reference evidence="4" key="1">
    <citation type="journal article" date="2014" name="Int. J. Syst. Evol. Microbiol.">
        <title>Complete genome sequence of Corynebacterium casei LMG S-19264T (=DSM 44701T), isolated from a smear-ripened cheese.</title>
        <authorList>
            <consortium name="US DOE Joint Genome Institute (JGI-PGF)"/>
            <person name="Walter F."/>
            <person name="Albersmeier A."/>
            <person name="Kalinowski J."/>
            <person name="Ruckert C."/>
        </authorList>
    </citation>
    <scope>NUCLEOTIDE SEQUENCE</scope>
    <source>
        <strain evidence="4">JCM 3346</strain>
    </source>
</reference>
<dbReference type="GO" id="GO:0032259">
    <property type="term" value="P:methylation"/>
    <property type="evidence" value="ECO:0007669"/>
    <property type="project" value="InterPro"/>
</dbReference>
<dbReference type="Gene3D" id="3.40.50.150">
    <property type="entry name" value="Vaccinia Virus protein VP39"/>
    <property type="match status" value="1"/>
</dbReference>
<dbReference type="InterPro" id="IPR003356">
    <property type="entry name" value="DNA_methylase_A-5"/>
</dbReference>
<dbReference type="InterPro" id="IPR044946">
    <property type="entry name" value="Restrct_endonuc_typeI_TRD_sf"/>
</dbReference>
<feature type="domain" description="DNA methylase adenine-specific" evidence="3">
    <location>
        <begin position="157"/>
        <end position="401"/>
    </location>
</feature>
<dbReference type="Gene3D" id="3.90.220.20">
    <property type="entry name" value="DNA methylase specificity domains"/>
    <property type="match status" value="1"/>
</dbReference>
<reference evidence="4" key="2">
    <citation type="submission" date="2020-09" db="EMBL/GenBank/DDBJ databases">
        <authorList>
            <person name="Sun Q."/>
            <person name="Ohkuma M."/>
        </authorList>
    </citation>
    <scope>NUCLEOTIDE SEQUENCE</scope>
    <source>
        <strain evidence="4">JCM 3346</strain>
    </source>
</reference>
<dbReference type="Proteomes" id="UP000610303">
    <property type="component" value="Unassembled WGS sequence"/>
</dbReference>
<accession>A0A918CGA5</accession>
<dbReference type="Pfam" id="PF02384">
    <property type="entry name" value="N6_Mtase"/>
    <property type="match status" value="1"/>
</dbReference>
<dbReference type="GO" id="GO:0009307">
    <property type="term" value="P:DNA restriction-modification system"/>
    <property type="evidence" value="ECO:0007669"/>
    <property type="project" value="UniProtKB-KW"/>
</dbReference>
<dbReference type="GO" id="GO:0003677">
    <property type="term" value="F:DNA binding"/>
    <property type="evidence" value="ECO:0007669"/>
    <property type="project" value="UniProtKB-KW"/>
</dbReference>
<dbReference type="AlphaFoldDB" id="A0A918CGA5"/>